<gene>
    <name evidence="1" type="ORF">CE91St55_30180</name>
</gene>
<dbReference type="PANTHER" id="PTHR37812:SF1">
    <property type="entry name" value="MU-LIKE PROPHAGE FLUMU PROTEIN C"/>
    <property type="match status" value="1"/>
</dbReference>
<dbReference type="InterPro" id="IPR009057">
    <property type="entry name" value="Homeodomain-like_sf"/>
</dbReference>
<dbReference type="AlphaFoldDB" id="A0AA37JIX1"/>
<sequence>MGYNMEYLNAKDILPDDLLKQVQIYASGQCLYIPQRQENTKSWGEVSGYRSQLQKRNRMIINKFEHGIRIETLSNEYCLSEETIKKIVYSKKITQELHFYPTVESAKEYDEQGLLEEWIHTYLLFFRKNKAFSDGLYKEERYYIGPIMMPLSLFQRNCGPEEEMKWHVNKESFEEKVRLWIHKIENKENLPPLIIGYADDKFEINCNSPLFEALIRLNKEMFVIIIWITSQKDYKSFKQNYMLPDR</sequence>
<dbReference type="Proteomes" id="UP001055091">
    <property type="component" value="Unassembled WGS sequence"/>
</dbReference>
<proteinExistence type="predicted"/>
<accession>A0AA37JIX1</accession>
<comment type="caution">
    <text evidence="1">The sequence shown here is derived from an EMBL/GenBank/DDBJ whole genome shotgun (WGS) entry which is preliminary data.</text>
</comment>
<name>A0AA37JIX1_9FIRM</name>
<dbReference type="SUPFAM" id="SSF46689">
    <property type="entry name" value="Homeodomain-like"/>
    <property type="match status" value="1"/>
</dbReference>
<dbReference type="EMBL" id="BQNJ01000001">
    <property type="protein sequence ID" value="GKH01037.1"/>
    <property type="molecule type" value="Genomic_DNA"/>
</dbReference>
<dbReference type="InterPro" id="IPR052411">
    <property type="entry name" value="c-mor_Regulatory_Protein"/>
</dbReference>
<dbReference type="InterPro" id="IPR049739">
    <property type="entry name" value="YraL-like"/>
</dbReference>
<evidence type="ECO:0000313" key="2">
    <source>
        <dbReference type="Proteomes" id="UP001055091"/>
    </source>
</evidence>
<protein>
    <submittedName>
        <fullName evidence="1">Uncharacterized protein</fullName>
    </submittedName>
</protein>
<reference evidence="1" key="1">
    <citation type="submission" date="2022-01" db="EMBL/GenBank/DDBJ databases">
        <title>Novel bile acid biosynthetic pathways are enriched in the microbiome of centenarians.</title>
        <authorList>
            <person name="Sato Y."/>
            <person name="Atarashi K."/>
            <person name="Plichta R.D."/>
            <person name="Arai Y."/>
            <person name="Sasajima S."/>
            <person name="Kearney M.S."/>
            <person name="Suda W."/>
            <person name="Takeshita K."/>
            <person name="Sasaki T."/>
            <person name="Okamoto S."/>
            <person name="Skelly N.A."/>
            <person name="Okamura Y."/>
            <person name="Vlamakis H."/>
            <person name="Li Y."/>
            <person name="Tanoue T."/>
            <person name="Takei H."/>
            <person name="Nittono H."/>
            <person name="Narushima S."/>
            <person name="Irie J."/>
            <person name="Itoh H."/>
            <person name="Moriya K."/>
            <person name="Sugiura Y."/>
            <person name="Suematsu M."/>
            <person name="Moritoki N."/>
            <person name="Shibata S."/>
            <person name="Littman R.D."/>
            <person name="Fischbach A.M."/>
            <person name="Uwamino Y."/>
            <person name="Inoue T."/>
            <person name="Honda A."/>
            <person name="Hattori M."/>
            <person name="Murai T."/>
            <person name="Xavier J.R."/>
            <person name="Hirose N."/>
            <person name="Honda K."/>
        </authorList>
    </citation>
    <scope>NUCLEOTIDE SEQUENCE</scope>
    <source>
        <strain evidence="1">CE91-St55</strain>
    </source>
</reference>
<evidence type="ECO:0000313" key="1">
    <source>
        <dbReference type="EMBL" id="GKH01037.1"/>
    </source>
</evidence>
<dbReference type="NCBIfam" id="NF040785">
    <property type="entry name" value="CD3324_fam"/>
    <property type="match status" value="1"/>
</dbReference>
<organism evidence="1 2">
    <name type="scientific">Hungatella hathewayi</name>
    <dbReference type="NCBI Taxonomy" id="154046"/>
    <lineage>
        <taxon>Bacteria</taxon>
        <taxon>Bacillati</taxon>
        <taxon>Bacillota</taxon>
        <taxon>Clostridia</taxon>
        <taxon>Lachnospirales</taxon>
        <taxon>Lachnospiraceae</taxon>
        <taxon>Hungatella</taxon>
    </lineage>
</organism>
<dbReference type="PANTHER" id="PTHR37812">
    <property type="entry name" value="MU-LIKE PROPHAGE FLUMU PROTEIN C"/>
    <property type="match status" value="1"/>
</dbReference>